<name>A0ABS0JD14_9ACTN</name>
<evidence type="ECO:0000313" key="4">
    <source>
        <dbReference type="EMBL" id="MBG6064954.1"/>
    </source>
</evidence>
<dbReference type="EMBL" id="JADOTX010000001">
    <property type="protein sequence ID" value="MBG6064954.1"/>
    <property type="molecule type" value="Genomic_DNA"/>
</dbReference>
<keyword evidence="1" id="KW-0472">Membrane</keyword>
<gene>
    <name evidence="4" type="ORF">IW248_001241</name>
</gene>
<accession>A0ABS0JD14</accession>
<evidence type="ECO:0000256" key="2">
    <source>
        <dbReference type="SAM" id="SignalP"/>
    </source>
</evidence>
<protein>
    <submittedName>
        <fullName evidence="4">Membrane protein</fullName>
    </submittedName>
</protein>
<feature type="transmembrane region" description="Helical" evidence="1">
    <location>
        <begin position="342"/>
        <end position="363"/>
    </location>
</feature>
<evidence type="ECO:0000256" key="1">
    <source>
        <dbReference type="SAM" id="Phobius"/>
    </source>
</evidence>
<feature type="transmembrane region" description="Helical" evidence="1">
    <location>
        <begin position="135"/>
        <end position="156"/>
    </location>
</feature>
<evidence type="ECO:0000313" key="5">
    <source>
        <dbReference type="Proteomes" id="UP000614915"/>
    </source>
</evidence>
<dbReference type="InterPro" id="IPR043831">
    <property type="entry name" value="DUF5808"/>
</dbReference>
<feature type="transmembrane region" description="Helical" evidence="1">
    <location>
        <begin position="226"/>
        <end position="253"/>
    </location>
</feature>
<keyword evidence="2" id="KW-0732">Signal</keyword>
<feature type="signal peptide" evidence="2">
    <location>
        <begin position="1"/>
        <end position="26"/>
    </location>
</feature>
<evidence type="ECO:0000259" key="3">
    <source>
        <dbReference type="Pfam" id="PF19124"/>
    </source>
</evidence>
<sequence length="373" mass="40457">MTYPTLLILALSALTTAAFWAAPALARPTLPFGVRIPKARAAEPVIVHARRRYNRDVLLLGTATFGALLVAELGLDRHPRPELVLPVSLACYCALGYRAHRSVTAGKRDGDWYADTRPGITADTSLRTNPVRPPWILLTPAVALLGVTAAIGAWRYRYLPPTLPTPNGLTVDAGRRSATTVSFAFATVTAQLLIILLIVILTLAIPRARPELDAEQPVSSATRYRAYLTGTLRLLIISAGCANASLLVAALQVWEILEPTLEVTLVSYLPLAAAMAAWAAFAVRAGDAGHRLPVADEHDDESRYVQRDDDAYWHIAGMIYLNRRDPAILVHRRAGMHWTLNFGNPLSWALVAVIALVALLARLDIIDLPISGG</sequence>
<comment type="caution">
    <text evidence="4">The sequence shown here is derived from an EMBL/GenBank/DDBJ whole genome shotgun (WGS) entry which is preliminary data.</text>
</comment>
<feature type="transmembrane region" description="Helical" evidence="1">
    <location>
        <begin position="265"/>
        <end position="283"/>
    </location>
</feature>
<proteinExistence type="predicted"/>
<keyword evidence="1" id="KW-1133">Transmembrane helix</keyword>
<feature type="chain" id="PRO_5045519345" evidence="2">
    <location>
        <begin position="27"/>
        <end position="373"/>
    </location>
</feature>
<reference evidence="4 5" key="1">
    <citation type="submission" date="2020-11" db="EMBL/GenBank/DDBJ databases">
        <title>Sequencing the genomes of 1000 actinobacteria strains.</title>
        <authorList>
            <person name="Klenk H.-P."/>
        </authorList>
    </citation>
    <scope>NUCLEOTIDE SEQUENCE [LARGE SCALE GENOMIC DNA]</scope>
    <source>
        <strain evidence="4 5">DSM 101692</strain>
    </source>
</reference>
<keyword evidence="1" id="KW-0812">Transmembrane</keyword>
<keyword evidence="5" id="KW-1185">Reference proteome</keyword>
<feature type="transmembrane region" description="Helical" evidence="1">
    <location>
        <begin position="183"/>
        <end position="205"/>
    </location>
</feature>
<dbReference type="Proteomes" id="UP000614915">
    <property type="component" value="Unassembled WGS sequence"/>
</dbReference>
<dbReference type="RefSeq" id="WP_196926066.1">
    <property type="nucleotide sequence ID" value="NZ_JADOTX010000001.1"/>
</dbReference>
<feature type="domain" description="DUF5808" evidence="3">
    <location>
        <begin position="325"/>
        <end position="348"/>
    </location>
</feature>
<dbReference type="Pfam" id="PF19124">
    <property type="entry name" value="DUF5808"/>
    <property type="match status" value="1"/>
</dbReference>
<organism evidence="4 5">
    <name type="scientific">Micromonospora ureilytica</name>
    <dbReference type="NCBI Taxonomy" id="709868"/>
    <lineage>
        <taxon>Bacteria</taxon>
        <taxon>Bacillati</taxon>
        <taxon>Actinomycetota</taxon>
        <taxon>Actinomycetes</taxon>
        <taxon>Micromonosporales</taxon>
        <taxon>Micromonosporaceae</taxon>
        <taxon>Micromonospora</taxon>
    </lineage>
</organism>